<evidence type="ECO:0000256" key="1">
    <source>
        <dbReference type="ARBA" id="ARBA00022679"/>
    </source>
</evidence>
<keyword evidence="2" id="KW-0012">Acyltransferase</keyword>
<organism evidence="5 6">
    <name type="scientific">Paucilactobacillus suebicus DSM 5007 = KCTC 3549</name>
    <dbReference type="NCBI Taxonomy" id="1423807"/>
    <lineage>
        <taxon>Bacteria</taxon>
        <taxon>Bacillati</taxon>
        <taxon>Bacillota</taxon>
        <taxon>Bacilli</taxon>
        <taxon>Lactobacillales</taxon>
        <taxon>Lactobacillaceae</taxon>
        <taxon>Paucilactobacillus</taxon>
    </lineage>
</organism>
<dbReference type="PANTHER" id="PTHR43792:SF8">
    <property type="entry name" value="[RIBOSOMAL PROTEIN US5]-ALANINE N-ACETYLTRANSFERASE"/>
    <property type="match status" value="1"/>
</dbReference>
<dbReference type="Proteomes" id="UP000051820">
    <property type="component" value="Unassembled WGS sequence"/>
</dbReference>
<evidence type="ECO:0000256" key="3">
    <source>
        <dbReference type="ARBA" id="ARBA00038502"/>
    </source>
</evidence>
<sequence length="175" mass="20275">MQIKYETNRLIIKKIEMSDANELMTMFNDRELEMQSGLALPTNEAERTMAFQMMSVRDYIYVIRLRQTNHLIGVVGLYPCYLPDLSTAENDRELGYALKRDQWNQGIMTETCQVLVGDFLEENSNHILHANVLPRNHRSLRVLQKVGFVETKTPDYLVIDDTQGDKIHLQCGPLK</sequence>
<gene>
    <name evidence="5" type="ORF">FD16_GL000866</name>
</gene>
<dbReference type="eggNOG" id="COG1670">
    <property type="taxonomic scope" value="Bacteria"/>
</dbReference>
<dbReference type="PATRIC" id="fig|1423807.3.peg.879"/>
<dbReference type="GO" id="GO:0008999">
    <property type="term" value="F:protein-N-terminal-alanine acetyltransferase activity"/>
    <property type="evidence" value="ECO:0007669"/>
    <property type="project" value="TreeGrafter"/>
</dbReference>
<dbReference type="AlphaFoldDB" id="A0A0R1W7C2"/>
<dbReference type="EMBL" id="AZGF01000002">
    <property type="protein sequence ID" value="KRM13391.1"/>
    <property type="molecule type" value="Genomic_DNA"/>
</dbReference>
<comment type="caution">
    <text evidence="5">The sequence shown here is derived from an EMBL/GenBank/DDBJ whole genome shotgun (WGS) entry which is preliminary data.</text>
</comment>
<keyword evidence="6" id="KW-1185">Reference proteome</keyword>
<dbReference type="Gene3D" id="3.40.630.30">
    <property type="match status" value="1"/>
</dbReference>
<evidence type="ECO:0000259" key="4">
    <source>
        <dbReference type="Pfam" id="PF13302"/>
    </source>
</evidence>
<dbReference type="Pfam" id="PF13302">
    <property type="entry name" value="Acetyltransf_3"/>
    <property type="match status" value="1"/>
</dbReference>
<protein>
    <recommendedName>
        <fullName evidence="4">N-acetyltransferase domain-containing protein</fullName>
    </recommendedName>
</protein>
<dbReference type="InterPro" id="IPR051531">
    <property type="entry name" value="N-acetyltransferase"/>
</dbReference>
<dbReference type="STRING" id="1423807.FD16_GL000866"/>
<keyword evidence="1" id="KW-0808">Transferase</keyword>
<dbReference type="PANTHER" id="PTHR43792">
    <property type="entry name" value="GNAT FAMILY, PUTATIVE (AFU_ORTHOLOGUE AFUA_3G00765)-RELATED-RELATED"/>
    <property type="match status" value="1"/>
</dbReference>
<evidence type="ECO:0000313" key="5">
    <source>
        <dbReference type="EMBL" id="KRM13391.1"/>
    </source>
</evidence>
<dbReference type="RefSeq" id="WP_010621607.1">
    <property type="nucleotide sequence ID" value="NZ_AZGF01000002.1"/>
</dbReference>
<proteinExistence type="inferred from homology"/>
<evidence type="ECO:0000256" key="2">
    <source>
        <dbReference type="ARBA" id="ARBA00023315"/>
    </source>
</evidence>
<feature type="domain" description="N-acetyltransferase" evidence="4">
    <location>
        <begin position="9"/>
        <end position="149"/>
    </location>
</feature>
<dbReference type="OrthoDB" id="9798081at2"/>
<evidence type="ECO:0000313" key="6">
    <source>
        <dbReference type="Proteomes" id="UP000051820"/>
    </source>
</evidence>
<comment type="similarity">
    <text evidence="3">Belongs to the acetyltransferase family. RimJ subfamily.</text>
</comment>
<dbReference type="GO" id="GO:0005737">
    <property type="term" value="C:cytoplasm"/>
    <property type="evidence" value="ECO:0007669"/>
    <property type="project" value="TreeGrafter"/>
</dbReference>
<name>A0A0R1W7C2_9LACO</name>
<dbReference type="InterPro" id="IPR000182">
    <property type="entry name" value="GNAT_dom"/>
</dbReference>
<dbReference type="SUPFAM" id="SSF55729">
    <property type="entry name" value="Acyl-CoA N-acyltransferases (Nat)"/>
    <property type="match status" value="1"/>
</dbReference>
<accession>A0A0R1W7C2</accession>
<dbReference type="InterPro" id="IPR016181">
    <property type="entry name" value="Acyl_CoA_acyltransferase"/>
</dbReference>
<reference evidence="5 6" key="1">
    <citation type="journal article" date="2015" name="Genome Announc.">
        <title>Expanding the biotechnology potential of lactobacilli through comparative genomics of 213 strains and associated genera.</title>
        <authorList>
            <person name="Sun Z."/>
            <person name="Harris H.M."/>
            <person name="McCann A."/>
            <person name="Guo C."/>
            <person name="Argimon S."/>
            <person name="Zhang W."/>
            <person name="Yang X."/>
            <person name="Jeffery I.B."/>
            <person name="Cooney J.C."/>
            <person name="Kagawa T.F."/>
            <person name="Liu W."/>
            <person name="Song Y."/>
            <person name="Salvetti E."/>
            <person name="Wrobel A."/>
            <person name="Rasinkangas P."/>
            <person name="Parkhill J."/>
            <person name="Rea M.C."/>
            <person name="O'Sullivan O."/>
            <person name="Ritari J."/>
            <person name="Douillard F.P."/>
            <person name="Paul Ross R."/>
            <person name="Yang R."/>
            <person name="Briner A.E."/>
            <person name="Felis G.E."/>
            <person name="de Vos W.M."/>
            <person name="Barrangou R."/>
            <person name="Klaenhammer T.R."/>
            <person name="Caufield P.W."/>
            <person name="Cui Y."/>
            <person name="Zhang H."/>
            <person name="O'Toole P.W."/>
        </authorList>
    </citation>
    <scope>NUCLEOTIDE SEQUENCE [LARGE SCALE GENOMIC DNA]</scope>
    <source>
        <strain evidence="5 6">DSM 5007</strain>
    </source>
</reference>